<reference evidence="1" key="1">
    <citation type="submission" date="2020-09" db="EMBL/GenBank/DDBJ databases">
        <title>Genomic insights into the novelty and pathogenicity of a unique biofilm-forming Enterococcus sp. bacteria (Enterococcus lacertideformus) identified in reptiles.</title>
        <authorList>
            <person name="Agius J.E."/>
            <person name="Phalen D.N."/>
            <person name="Rose K."/>
            <person name="Eden J.-S."/>
        </authorList>
    </citation>
    <scope>NUCLEOTIDE SEQUENCE</scope>
    <source>
        <strain evidence="1">PHRS 0518</strain>
    </source>
</reference>
<dbReference type="EMBL" id="JADAKE010000003">
    <property type="protein sequence ID" value="MBF8807251.1"/>
    <property type="molecule type" value="Genomic_DNA"/>
</dbReference>
<name>A0A931ASY6_9ENTE</name>
<comment type="caution">
    <text evidence="1">The sequence shown here is derived from an EMBL/GenBank/DDBJ whole genome shotgun (WGS) entry which is preliminary data.</text>
</comment>
<gene>
    <name evidence="1" type="ORF">IC227_01080</name>
</gene>
<proteinExistence type="predicted"/>
<evidence type="ECO:0000313" key="2">
    <source>
        <dbReference type="Proteomes" id="UP000637757"/>
    </source>
</evidence>
<keyword evidence="2" id="KW-1185">Reference proteome</keyword>
<protein>
    <submittedName>
        <fullName evidence="1">Uncharacterized protein</fullName>
    </submittedName>
</protein>
<organism evidence="1 2">
    <name type="scientific">Enterococcus lacertideformus</name>
    <dbReference type="NCBI Taxonomy" id="2771493"/>
    <lineage>
        <taxon>Bacteria</taxon>
        <taxon>Bacillati</taxon>
        <taxon>Bacillota</taxon>
        <taxon>Bacilli</taxon>
        <taxon>Lactobacillales</taxon>
        <taxon>Enterococcaceae</taxon>
        <taxon>Enterococcus</taxon>
    </lineage>
</organism>
<evidence type="ECO:0000313" key="1">
    <source>
        <dbReference type="EMBL" id="MBF8807251.1"/>
    </source>
</evidence>
<sequence>MPYTNELQRCFDIFALTLSLKKNNIWLIEDATENYPALFSLYIEMIQQDKQGFFAQSNDKPNILYSLERSKNFYYFTSDKQLLQTLEQMNTNDATDFMLIPLLYCLDVYKKNVHTSGMLIYKEEEAYKIILVNKQGTVTQINVTTIPSEKIASLCSVLVSNRDNPDFETTFSILHELLTHSFPNKIMQLSYKMHPQKEGNCVVKEIEATLKTALFHCRHDLFASQDTKKIKWNDSPDSVYKMCAYLLAAIKKKLKCPTKPFDLLFDLYLQRKDENWDTYPLSSKMKKKDPSRDPT</sequence>
<dbReference type="AlphaFoldDB" id="A0A931ASY6"/>
<dbReference type="Proteomes" id="UP000637757">
    <property type="component" value="Unassembled WGS sequence"/>
</dbReference>
<accession>A0A931ASY6</accession>